<protein>
    <submittedName>
        <fullName evidence="2">Uncharacterized protein</fullName>
    </submittedName>
</protein>
<evidence type="ECO:0000256" key="1">
    <source>
        <dbReference type="SAM" id="Phobius"/>
    </source>
</evidence>
<dbReference type="Proteomes" id="UP000012118">
    <property type="component" value="Unassembled WGS sequence"/>
</dbReference>
<accession>M6Q668</accession>
<name>M6Q668_9LEPT</name>
<dbReference type="AlphaFoldDB" id="M6Q668"/>
<comment type="caution">
    <text evidence="2">The sequence shown here is derived from an EMBL/GenBank/DDBJ whole genome shotgun (WGS) entry which is preliminary data.</text>
</comment>
<gene>
    <name evidence="2" type="ORF">LEP1GSC108_0028</name>
</gene>
<reference evidence="2 3" key="1">
    <citation type="submission" date="2013-01" db="EMBL/GenBank/DDBJ databases">
        <authorList>
            <person name="Harkins D.M."/>
            <person name="Durkin A.S."/>
            <person name="Brinkac L.M."/>
            <person name="Haft D.H."/>
            <person name="Selengut J.D."/>
            <person name="Sanka R."/>
            <person name="DePew J."/>
            <person name="Purushe J."/>
            <person name="Chanthongthip A."/>
            <person name="Lattana O."/>
            <person name="Phetsouvanh R."/>
            <person name="Newton P.N."/>
            <person name="Vinetz J.M."/>
            <person name="Sutton G.G."/>
            <person name="Nierman W.C."/>
            <person name="Fouts D.E."/>
        </authorList>
    </citation>
    <scope>NUCLEOTIDE SEQUENCE [LARGE SCALE GENOMIC DNA]</scope>
    <source>
        <strain evidence="2 3">UI 13098</strain>
    </source>
</reference>
<evidence type="ECO:0000313" key="2">
    <source>
        <dbReference type="EMBL" id="EMN88208.1"/>
    </source>
</evidence>
<evidence type="ECO:0000313" key="3">
    <source>
        <dbReference type="Proteomes" id="UP000012118"/>
    </source>
</evidence>
<dbReference type="RefSeq" id="WP_004504233.1">
    <property type="nucleotide sequence ID" value="NZ_AHNU02000085.1"/>
</dbReference>
<keyword evidence="1" id="KW-0472">Membrane</keyword>
<proteinExistence type="predicted"/>
<sequence>MKNYLISFKNFITKHKSIFIFFLFVVILFVSFFKINHLEIKFNHEPVENVSPVDYSKDRSKLVCYANNTPKKVQDICDLLGPESKGKKK</sequence>
<organism evidence="2 3">
    <name type="scientific">Leptospira weilii str. UI 13098</name>
    <dbReference type="NCBI Taxonomy" id="1088542"/>
    <lineage>
        <taxon>Bacteria</taxon>
        <taxon>Pseudomonadati</taxon>
        <taxon>Spirochaetota</taxon>
        <taxon>Spirochaetia</taxon>
        <taxon>Leptospirales</taxon>
        <taxon>Leptospiraceae</taxon>
        <taxon>Leptospira</taxon>
    </lineage>
</organism>
<keyword evidence="3" id="KW-1185">Reference proteome</keyword>
<keyword evidence="1" id="KW-0812">Transmembrane</keyword>
<feature type="transmembrane region" description="Helical" evidence="1">
    <location>
        <begin position="17"/>
        <end position="35"/>
    </location>
</feature>
<keyword evidence="1" id="KW-1133">Transmembrane helix</keyword>
<dbReference type="EMBL" id="AHNU02000085">
    <property type="protein sequence ID" value="EMN88208.1"/>
    <property type="molecule type" value="Genomic_DNA"/>
</dbReference>